<organism evidence="1 2">
    <name type="scientific">Streptomyces kaempferi</name>
    <dbReference type="NCBI Taxonomy" id="333725"/>
    <lineage>
        <taxon>Bacteria</taxon>
        <taxon>Bacillati</taxon>
        <taxon>Actinomycetota</taxon>
        <taxon>Actinomycetes</taxon>
        <taxon>Kitasatosporales</taxon>
        <taxon>Streptomycetaceae</taxon>
        <taxon>Streptomyces</taxon>
    </lineage>
</organism>
<reference evidence="2" key="1">
    <citation type="journal article" date="2019" name="Int. J. Syst. Evol. Microbiol.">
        <title>The Global Catalogue of Microorganisms (GCM) 10K type strain sequencing project: providing services to taxonomists for standard genome sequencing and annotation.</title>
        <authorList>
            <consortium name="The Broad Institute Genomics Platform"/>
            <consortium name="The Broad Institute Genome Sequencing Center for Infectious Disease"/>
            <person name="Wu L."/>
            <person name="Ma J."/>
        </authorList>
    </citation>
    <scope>NUCLEOTIDE SEQUENCE [LARGE SCALE GENOMIC DNA]</scope>
    <source>
        <strain evidence="2">CGMCC 4.7020</strain>
    </source>
</reference>
<protein>
    <submittedName>
        <fullName evidence="1">Uncharacterized protein</fullName>
    </submittedName>
</protein>
<accession>A0ABW3XTI2</accession>
<keyword evidence="2" id="KW-1185">Reference proteome</keyword>
<evidence type="ECO:0000313" key="2">
    <source>
        <dbReference type="Proteomes" id="UP001597058"/>
    </source>
</evidence>
<dbReference type="EMBL" id="JBHTMM010000129">
    <property type="protein sequence ID" value="MFD1312630.1"/>
    <property type="molecule type" value="Genomic_DNA"/>
</dbReference>
<dbReference type="Proteomes" id="UP001597058">
    <property type="component" value="Unassembled WGS sequence"/>
</dbReference>
<dbReference type="RefSeq" id="WP_381233677.1">
    <property type="nucleotide sequence ID" value="NZ_JBHSKH010000012.1"/>
</dbReference>
<proteinExistence type="predicted"/>
<sequence length="50" mass="5689">MNIKSIQRLPPRRPSGRACPQAHAFRHAYATPAPPGIVRDFHILLHDTYL</sequence>
<comment type="caution">
    <text evidence="1">The sequence shown here is derived from an EMBL/GenBank/DDBJ whole genome shotgun (WGS) entry which is preliminary data.</text>
</comment>
<gene>
    <name evidence="1" type="ORF">ACFQ5X_43520</name>
</gene>
<name>A0ABW3XTI2_9ACTN</name>
<evidence type="ECO:0000313" key="1">
    <source>
        <dbReference type="EMBL" id="MFD1312630.1"/>
    </source>
</evidence>